<evidence type="ECO:0000313" key="4">
    <source>
        <dbReference type="Proteomes" id="UP000189796"/>
    </source>
</evidence>
<dbReference type="InterPro" id="IPR036526">
    <property type="entry name" value="C-N_Hydrolase_sf"/>
</dbReference>
<keyword evidence="1 3" id="KW-0378">Hydrolase</keyword>
<feature type="domain" description="CN hydrolase" evidence="2">
    <location>
        <begin position="19"/>
        <end position="264"/>
    </location>
</feature>
<dbReference type="PANTHER" id="PTHR43674:SF2">
    <property type="entry name" value="BETA-UREIDOPROPIONASE"/>
    <property type="match status" value="1"/>
</dbReference>
<sequence length="301" mass="32549">MTLHASNDHASTDKVAGSIVVACIQMQPAFGNVAANVAHSLELIDQAASRGADLVVLPELANTGYMFASREEAFGLAEPIPGGPSVAAWAERAARHGMHIVAGITERSGPDLYNSAVVIGPEGYIGTFRKVHLWNEENLFFEPGDLGFPVFHTPIGRIGVAICYDGWFPETFRLCALQGADIVCVPTNWVPIPGQAEGREAMANILAMAAAHSNSIFIACADRVGVERGQPFEGQSLIVSYTGWPVVGPASREAEDILIAEVDLGEARRKRNWNAFNQVLRDRRVDVYDEMLGSGAKRSWY</sequence>
<dbReference type="GO" id="GO:0016811">
    <property type="term" value="F:hydrolase activity, acting on carbon-nitrogen (but not peptide) bonds, in linear amides"/>
    <property type="evidence" value="ECO:0007669"/>
    <property type="project" value="TreeGrafter"/>
</dbReference>
<evidence type="ECO:0000256" key="1">
    <source>
        <dbReference type="ARBA" id="ARBA00022801"/>
    </source>
</evidence>
<dbReference type="Gene3D" id="3.60.110.10">
    <property type="entry name" value="Carbon-nitrogen hydrolase"/>
    <property type="match status" value="1"/>
</dbReference>
<dbReference type="Proteomes" id="UP000189796">
    <property type="component" value="Chromosome I"/>
</dbReference>
<dbReference type="EMBL" id="LT670817">
    <property type="protein sequence ID" value="SHG58725.1"/>
    <property type="molecule type" value="Genomic_DNA"/>
</dbReference>
<protein>
    <submittedName>
        <fullName evidence="3">Predicted amidohydrolase</fullName>
    </submittedName>
</protein>
<dbReference type="InterPro" id="IPR003010">
    <property type="entry name" value="C-N_Hydrolase"/>
</dbReference>
<dbReference type="PANTHER" id="PTHR43674">
    <property type="entry name" value="NITRILASE C965.09-RELATED"/>
    <property type="match status" value="1"/>
</dbReference>
<dbReference type="CDD" id="cd07580">
    <property type="entry name" value="nitrilase_2"/>
    <property type="match status" value="1"/>
</dbReference>
<dbReference type="AlphaFoldDB" id="A0A1M5L1A0"/>
<dbReference type="RefSeq" id="WP_425305066.1">
    <property type="nucleotide sequence ID" value="NZ_LT670817.1"/>
</dbReference>
<dbReference type="SUPFAM" id="SSF56317">
    <property type="entry name" value="Carbon-nitrogen hydrolase"/>
    <property type="match status" value="1"/>
</dbReference>
<organism evidence="3 4">
    <name type="scientific">Bradyrhizobium erythrophlei</name>
    <dbReference type="NCBI Taxonomy" id="1437360"/>
    <lineage>
        <taxon>Bacteria</taxon>
        <taxon>Pseudomonadati</taxon>
        <taxon>Pseudomonadota</taxon>
        <taxon>Alphaproteobacteria</taxon>
        <taxon>Hyphomicrobiales</taxon>
        <taxon>Nitrobacteraceae</taxon>
        <taxon>Bradyrhizobium</taxon>
    </lineage>
</organism>
<proteinExistence type="predicted"/>
<evidence type="ECO:0000313" key="3">
    <source>
        <dbReference type="EMBL" id="SHG58725.1"/>
    </source>
</evidence>
<evidence type="ECO:0000259" key="2">
    <source>
        <dbReference type="PROSITE" id="PS50263"/>
    </source>
</evidence>
<name>A0A1M5L1A0_9BRAD</name>
<reference evidence="3 4" key="1">
    <citation type="submission" date="2016-11" db="EMBL/GenBank/DDBJ databases">
        <authorList>
            <person name="Jaros S."/>
            <person name="Januszkiewicz K."/>
            <person name="Wedrychowicz H."/>
        </authorList>
    </citation>
    <scope>NUCLEOTIDE SEQUENCE [LARGE SCALE GENOMIC DNA]</scope>
    <source>
        <strain evidence="3 4">GAS138</strain>
    </source>
</reference>
<dbReference type="Pfam" id="PF00795">
    <property type="entry name" value="CN_hydrolase"/>
    <property type="match status" value="1"/>
</dbReference>
<dbReference type="InterPro" id="IPR050345">
    <property type="entry name" value="Aliph_Amidase/BUP"/>
</dbReference>
<gene>
    <name evidence="3" type="ORF">SAMN05443248_2054</name>
</gene>
<accession>A0A1M5L1A0</accession>
<dbReference type="PROSITE" id="PS50263">
    <property type="entry name" value="CN_HYDROLASE"/>
    <property type="match status" value="1"/>
</dbReference>